<feature type="compositionally biased region" description="Polar residues" evidence="5">
    <location>
        <begin position="446"/>
        <end position="456"/>
    </location>
</feature>
<reference evidence="7" key="1">
    <citation type="submission" date="2023-04" db="EMBL/GenBank/DDBJ databases">
        <title>Phytophthora fragariaefolia NBRC 109709.</title>
        <authorList>
            <person name="Ichikawa N."/>
            <person name="Sato H."/>
            <person name="Tonouchi N."/>
        </authorList>
    </citation>
    <scope>NUCLEOTIDE SEQUENCE</scope>
    <source>
        <strain evidence="7">NBRC 109709</strain>
    </source>
</reference>
<sequence length="729" mass="79803">MSHRFPIQEKVFPRLQLSDSAREKLVNTALMQLSHALRDYDKYRKWQASRPPSLRYQLHPAMWKPVKTCEQLTVYRRVPADDAVATAPSGGTRRRARSRTLEAMRLPRATGADAESSASKESGGNSWPFPSRGSNPSGNGDWKMPTLLQVGSIEGTLEDVMYGTATFDGTGTLIKSSYTAEEVVDADTLCELQGPTPEDPFRFLGLKWVVKATSPAVKAFVWPRDLTFIAATGILNREGGERVGYHMMHSVDLGKGFGPLVGKRVVRGRVSSCFLYRQMSGNTVDVYMKTNFEPNGSVHESVALLSAANSLTYCLKAALCAQNKKLAWLLAHPKTDETTAGSARISSIKIKKRNDCGVCIRAMGTFSRGHTCRVCSIRACSSCVVKKKLYVPGQGYKTVDERTVVVCTHCLTDARKLNSMEIAKQEIIERKNLGQRHGTLRGTEISGRTTRSQSNLEAIKPRRETVLTASSERGYEKAAVDVDKVFQTAPVRRVSRAPRPTQRKVEPKAAPASDYNSSNKVSSKLSTESPPSKATMSAKDIGARKKTMTKPAPVKAKATIPVAQRDIWDVDSDDEDDNQVVSSQAESTQPEVPVQLDDDSLPDAVVQYAWGAVVPSPSNQSLSEAQAPWPSPPSSPLASPTPLPKETGVPSWPTTEAERATVWTPPTIPQIPRIHAGASTQEVLAQFAELCNAAENVYQAARKYTMTHLDPSMLPSRQTTTRLDMSAVD</sequence>
<dbReference type="GO" id="GO:0008270">
    <property type="term" value="F:zinc ion binding"/>
    <property type="evidence" value="ECO:0007669"/>
    <property type="project" value="UniProtKB-KW"/>
</dbReference>
<feature type="compositionally biased region" description="Low complexity" evidence="5">
    <location>
        <begin position="491"/>
        <end position="500"/>
    </location>
</feature>
<evidence type="ECO:0000256" key="4">
    <source>
        <dbReference type="PROSITE-ProRule" id="PRU00091"/>
    </source>
</evidence>
<evidence type="ECO:0000259" key="6">
    <source>
        <dbReference type="PROSITE" id="PS50178"/>
    </source>
</evidence>
<dbReference type="InterPro" id="IPR023393">
    <property type="entry name" value="START-like_dom_sf"/>
</dbReference>
<feature type="region of interest" description="Disordered" evidence="5">
    <location>
        <begin position="572"/>
        <end position="597"/>
    </location>
</feature>
<dbReference type="InterPro" id="IPR017455">
    <property type="entry name" value="Znf_FYVE-rel"/>
</dbReference>
<feature type="compositionally biased region" description="Polar residues" evidence="5">
    <location>
        <begin position="514"/>
        <end position="535"/>
    </location>
</feature>
<protein>
    <submittedName>
        <fullName evidence="7">Unnamed protein product</fullName>
    </submittedName>
</protein>
<evidence type="ECO:0000256" key="2">
    <source>
        <dbReference type="ARBA" id="ARBA00022771"/>
    </source>
</evidence>
<evidence type="ECO:0000313" key="8">
    <source>
        <dbReference type="Proteomes" id="UP001165121"/>
    </source>
</evidence>
<evidence type="ECO:0000313" key="7">
    <source>
        <dbReference type="EMBL" id="GMF52315.1"/>
    </source>
</evidence>
<gene>
    <name evidence="7" type="ORF">Pfra01_002138300</name>
</gene>
<feature type="region of interest" description="Disordered" evidence="5">
    <location>
        <begin position="84"/>
        <end position="145"/>
    </location>
</feature>
<keyword evidence="8" id="KW-1185">Reference proteome</keyword>
<dbReference type="CDD" id="cd00065">
    <property type="entry name" value="FYVE_like_SF"/>
    <property type="match status" value="1"/>
</dbReference>
<dbReference type="Gene3D" id="3.30.40.10">
    <property type="entry name" value="Zinc/RING finger domain, C3HC4 (zinc finger)"/>
    <property type="match status" value="1"/>
</dbReference>
<dbReference type="PANTHER" id="PTHR13510:SF44">
    <property type="entry name" value="RABENOSYN-5"/>
    <property type="match status" value="1"/>
</dbReference>
<keyword evidence="3" id="KW-0862">Zinc</keyword>
<evidence type="ECO:0000256" key="1">
    <source>
        <dbReference type="ARBA" id="ARBA00022723"/>
    </source>
</evidence>
<dbReference type="InterPro" id="IPR052727">
    <property type="entry name" value="Rab4/Rab5_effector"/>
</dbReference>
<dbReference type="OrthoDB" id="106616at2759"/>
<evidence type="ECO:0000256" key="3">
    <source>
        <dbReference type="ARBA" id="ARBA00022833"/>
    </source>
</evidence>
<name>A0A9W6Y565_9STRA</name>
<proteinExistence type="predicted"/>
<organism evidence="7 8">
    <name type="scientific">Phytophthora fragariaefolia</name>
    <dbReference type="NCBI Taxonomy" id="1490495"/>
    <lineage>
        <taxon>Eukaryota</taxon>
        <taxon>Sar</taxon>
        <taxon>Stramenopiles</taxon>
        <taxon>Oomycota</taxon>
        <taxon>Peronosporomycetes</taxon>
        <taxon>Peronosporales</taxon>
        <taxon>Peronosporaceae</taxon>
        <taxon>Phytophthora</taxon>
    </lineage>
</organism>
<evidence type="ECO:0000256" key="5">
    <source>
        <dbReference type="SAM" id="MobiDB-lite"/>
    </source>
</evidence>
<dbReference type="EMBL" id="BSXT01003075">
    <property type="protein sequence ID" value="GMF52315.1"/>
    <property type="molecule type" value="Genomic_DNA"/>
</dbReference>
<dbReference type="Gene3D" id="3.30.530.20">
    <property type="match status" value="1"/>
</dbReference>
<dbReference type="Proteomes" id="UP001165121">
    <property type="component" value="Unassembled WGS sequence"/>
</dbReference>
<dbReference type="SUPFAM" id="SSF57903">
    <property type="entry name" value="FYVE/PHD zinc finger"/>
    <property type="match status" value="1"/>
</dbReference>
<dbReference type="PANTHER" id="PTHR13510">
    <property type="entry name" value="FYVE-FINGER-CONTAINING RAB5 EFFECTOR PROTEIN RABENOSYN-5-RELATED"/>
    <property type="match status" value="1"/>
</dbReference>
<keyword evidence="1" id="KW-0479">Metal-binding</keyword>
<feature type="domain" description="FYVE-type" evidence="6">
    <location>
        <begin position="350"/>
        <end position="415"/>
    </location>
</feature>
<dbReference type="InterPro" id="IPR011011">
    <property type="entry name" value="Znf_FYVE_PHD"/>
</dbReference>
<feature type="region of interest" description="Disordered" evidence="5">
    <location>
        <begin position="439"/>
        <end position="462"/>
    </location>
</feature>
<feature type="compositionally biased region" description="Polar residues" evidence="5">
    <location>
        <begin position="116"/>
        <end position="125"/>
    </location>
</feature>
<keyword evidence="2 4" id="KW-0863">Zinc-finger</keyword>
<dbReference type="PROSITE" id="PS50178">
    <property type="entry name" value="ZF_FYVE"/>
    <property type="match status" value="1"/>
</dbReference>
<feature type="region of interest" description="Disordered" evidence="5">
    <location>
        <begin position="617"/>
        <end position="656"/>
    </location>
</feature>
<comment type="caution">
    <text evidence="7">The sequence shown here is derived from an EMBL/GenBank/DDBJ whole genome shotgun (WGS) entry which is preliminary data.</text>
</comment>
<dbReference type="AlphaFoldDB" id="A0A9W6Y565"/>
<feature type="compositionally biased region" description="Pro residues" evidence="5">
    <location>
        <begin position="629"/>
        <end position="643"/>
    </location>
</feature>
<feature type="region of interest" description="Disordered" evidence="5">
    <location>
        <begin position="491"/>
        <end position="560"/>
    </location>
</feature>
<accession>A0A9W6Y565</accession>
<dbReference type="InterPro" id="IPR013083">
    <property type="entry name" value="Znf_RING/FYVE/PHD"/>
</dbReference>